<dbReference type="InterPro" id="IPR050778">
    <property type="entry name" value="Cueball_EGF_LRP_Nidogen"/>
</dbReference>
<dbReference type="SUPFAM" id="SSF63825">
    <property type="entry name" value="YWTD domain"/>
    <property type="match status" value="1"/>
</dbReference>
<dbReference type="AlphaFoldDB" id="A0A5N6EPW5"/>
<dbReference type="Gene3D" id="2.120.10.30">
    <property type="entry name" value="TolB, C-terminal domain"/>
    <property type="match status" value="2"/>
</dbReference>
<gene>
    <name evidence="1" type="ORF">BDV33DRAFT_118563</name>
</gene>
<organism evidence="1 2">
    <name type="scientific">Aspergillus novoparasiticus</name>
    <dbReference type="NCBI Taxonomy" id="986946"/>
    <lineage>
        <taxon>Eukaryota</taxon>
        <taxon>Fungi</taxon>
        <taxon>Dikarya</taxon>
        <taxon>Ascomycota</taxon>
        <taxon>Pezizomycotina</taxon>
        <taxon>Eurotiomycetes</taxon>
        <taxon>Eurotiomycetidae</taxon>
        <taxon>Eurotiales</taxon>
        <taxon>Aspergillaceae</taxon>
        <taxon>Aspergillus</taxon>
        <taxon>Aspergillus subgen. Circumdati</taxon>
    </lineage>
</organism>
<sequence length="332" mass="36117">MRIPAQSLQGRQDSSMAMAENKIGRATPRFFVLDIGLAATTPTLNGGEIVELASDGKTQRVLVDNQALPDGIAIDPESKRMFWTCMGTPGKDDGAVYSADLDGSDIQTVVAPGVINTPKQLTLDSAAKKLYFCDREGLRVCRCNFDGTDFTVLIQTGQYKDPQEVNDAKNWCVGVAVAPRLGKFYWTQKGASKGGQGRIFCANIDMPAGQSATSRSDIQCLLNNLPEPIDLEVDETSRTLYWTDRGEIPFGNSLNRVGLDQSGLPLPVDTNLGYEVLCRHLNEAIGLRLDLENGHIYMTDLGGSIYRCNADGTEKKILHSDDSRAFTGISSI</sequence>
<evidence type="ECO:0000313" key="2">
    <source>
        <dbReference type="Proteomes" id="UP000326799"/>
    </source>
</evidence>
<protein>
    <recommendedName>
        <fullName evidence="3">YWTD domain-containing protein</fullName>
    </recommendedName>
</protein>
<keyword evidence="2" id="KW-1185">Reference proteome</keyword>
<evidence type="ECO:0008006" key="3">
    <source>
        <dbReference type="Google" id="ProtNLM"/>
    </source>
</evidence>
<dbReference type="InterPro" id="IPR011042">
    <property type="entry name" value="6-blade_b-propeller_TolB-like"/>
</dbReference>
<dbReference type="GO" id="GO:0060070">
    <property type="term" value="P:canonical Wnt signaling pathway"/>
    <property type="evidence" value="ECO:0007669"/>
    <property type="project" value="TreeGrafter"/>
</dbReference>
<dbReference type="GO" id="GO:0005886">
    <property type="term" value="C:plasma membrane"/>
    <property type="evidence" value="ECO:0007669"/>
    <property type="project" value="TreeGrafter"/>
</dbReference>
<proteinExistence type="predicted"/>
<reference evidence="1 2" key="1">
    <citation type="submission" date="2019-04" db="EMBL/GenBank/DDBJ databases">
        <title>Fungal friends and foes A comparative genomics study of 23 Aspergillus species from section Flavi.</title>
        <authorList>
            <consortium name="DOE Joint Genome Institute"/>
            <person name="Kjaerbolling I."/>
            <person name="Vesth T.C."/>
            <person name="Frisvad J.C."/>
            <person name="Nybo J.L."/>
            <person name="Theobald S."/>
            <person name="Kildgaard S."/>
            <person name="Petersen T.I."/>
            <person name="Kuo A."/>
            <person name="Sato A."/>
            <person name="Lyhne E.K."/>
            <person name="Kogle M.E."/>
            <person name="Wiebenga A."/>
            <person name="Kun R.S."/>
            <person name="Lubbers R.J."/>
            <person name="Makela M.R."/>
            <person name="Barry K."/>
            <person name="Chovatia M."/>
            <person name="Clum A."/>
            <person name="Daum C."/>
            <person name="Haridas S."/>
            <person name="He G."/>
            <person name="LaButti K."/>
            <person name="Lipzen A."/>
            <person name="Mondo S."/>
            <person name="Pangilinan J."/>
            <person name="Riley R."/>
            <person name="Salamov A."/>
            <person name="Simmons B.A."/>
            <person name="Magnuson J.K."/>
            <person name="Henrissat B."/>
            <person name="Mortensen U.H."/>
            <person name="Larsen T.O."/>
            <person name="De vries R.P."/>
            <person name="Grigoriev I.V."/>
            <person name="Machida M."/>
            <person name="Baker S.E."/>
            <person name="Andersen M.R."/>
        </authorList>
    </citation>
    <scope>NUCLEOTIDE SEQUENCE [LARGE SCALE GENOMIC DNA]</scope>
    <source>
        <strain evidence="1 2">CBS 126849</strain>
    </source>
</reference>
<evidence type="ECO:0000313" key="1">
    <source>
        <dbReference type="EMBL" id="KAB8218943.1"/>
    </source>
</evidence>
<accession>A0A5N6EPW5</accession>
<dbReference type="SMART" id="SM00135">
    <property type="entry name" value="LY"/>
    <property type="match status" value="5"/>
</dbReference>
<dbReference type="PANTHER" id="PTHR46513:SF13">
    <property type="entry name" value="EGF-LIKE DOMAIN-CONTAINING PROTEIN"/>
    <property type="match status" value="1"/>
</dbReference>
<dbReference type="PANTHER" id="PTHR46513">
    <property type="entry name" value="VITELLOGENIN RECEPTOR-LIKE PROTEIN-RELATED-RELATED"/>
    <property type="match status" value="1"/>
</dbReference>
<dbReference type="EMBL" id="ML733444">
    <property type="protein sequence ID" value="KAB8218943.1"/>
    <property type="molecule type" value="Genomic_DNA"/>
</dbReference>
<dbReference type="InterPro" id="IPR000033">
    <property type="entry name" value="LDLR_classB_rpt"/>
</dbReference>
<dbReference type="Proteomes" id="UP000326799">
    <property type="component" value="Unassembled WGS sequence"/>
</dbReference>
<name>A0A5N6EPW5_9EURO</name>